<dbReference type="GeneID" id="24136592"/>
<evidence type="ECO:0000256" key="1">
    <source>
        <dbReference type="SAM" id="SignalP"/>
    </source>
</evidence>
<evidence type="ECO:0000313" key="2">
    <source>
        <dbReference type="EMBL" id="KDO18970.1"/>
    </source>
</evidence>
<dbReference type="AlphaFoldDB" id="A0A067BQB5"/>
<dbReference type="Proteomes" id="UP000030745">
    <property type="component" value="Unassembled WGS sequence"/>
</dbReference>
<dbReference type="VEuPathDB" id="FungiDB:SPRG_14807"/>
<sequence length="816" mass="88852">MSDHRLLLQALALLRARSVPVVLGAYSDVFTVSLVVADWDRPVPCPLARSFAGKLMDAYGAGDVALCHIDASYVRVERNGLGTLAWLAAKRGATAQLGLDAACDFVLSHVVVDAVGGDYTRWLPTATADGVIAYVAIEAPSRAARQTTPATWTNAGPRTLVQLDVADTIVLEPLTGGYLVVFVYAVFGRRLPDPLDLLRVQAVLPRQEEDVYALPWAGAFSSASLLATEDAIVRALVATMDVALVRAAPRNEAETAFDILDAIGHEACHVPGPVLAGLATTSIHAILAAFTTQAQTLLVFWPKAHRARIAGFRAAFRSLYDGSWLGYRSATALAMALVDSLAMPIHDSLLTRDAISAFGRYILARDLKYVVLAFIQAYAHGPASAWLRQVAAKYGWEILAHALLKRCSGAKTWPDVIARLVEIGAIVDLRQPRVAELAKRCSDELVRTIVCLDDVPLERSSAKRLLTLLLRLDAFVHDAMATGDVWFGDRLPAAVHETIDSFLYQNTYRVVRRQRASFAPLGAVAVVAAAMLPHPIASAYTAHVLRSVQHAPLSAFDAETVHALLALDARAVAAILVPRLSSMREPSTPEQRRGALHVAAQLLVHPNVTWPRHAVPALLLDVRLWNQALELHGALPLHGHCTTIQDIFHLLFRLGAPLHHALSLLEWAQLYHRNNLEYVRRVIAPLFDMLTRVYPGERAALKAVAAVAWPPLQAIVVAKGVLPQLDWSIDDADVNCGCELCLRIAVFCAHPTSRVRCFGPRAVRHSDAACAQMRHPALRGDVVDDVLTLIKWDGDDFEQYEADVATLARLATYLAT</sequence>
<keyword evidence="3" id="KW-1185">Reference proteome</keyword>
<proteinExistence type="predicted"/>
<accession>A0A067BQB5</accession>
<dbReference type="EMBL" id="KK583380">
    <property type="protein sequence ID" value="KDO18970.1"/>
    <property type="molecule type" value="Genomic_DNA"/>
</dbReference>
<keyword evidence="1" id="KW-0732">Signal</keyword>
<dbReference type="KEGG" id="spar:SPRG_14807"/>
<evidence type="ECO:0000313" key="3">
    <source>
        <dbReference type="Proteomes" id="UP000030745"/>
    </source>
</evidence>
<dbReference type="OrthoDB" id="10368962at2759"/>
<reference evidence="2 3" key="1">
    <citation type="journal article" date="2013" name="PLoS Genet.">
        <title>Distinctive expansion of potential virulence genes in the genome of the oomycete fish pathogen Saprolegnia parasitica.</title>
        <authorList>
            <person name="Jiang R.H."/>
            <person name="de Bruijn I."/>
            <person name="Haas B.J."/>
            <person name="Belmonte R."/>
            <person name="Lobach L."/>
            <person name="Christie J."/>
            <person name="van den Ackerveken G."/>
            <person name="Bottin A."/>
            <person name="Bulone V."/>
            <person name="Diaz-Moreno S.M."/>
            <person name="Dumas B."/>
            <person name="Fan L."/>
            <person name="Gaulin E."/>
            <person name="Govers F."/>
            <person name="Grenville-Briggs L.J."/>
            <person name="Horner N.R."/>
            <person name="Levin J.Z."/>
            <person name="Mammella M."/>
            <person name="Meijer H.J."/>
            <person name="Morris P."/>
            <person name="Nusbaum C."/>
            <person name="Oome S."/>
            <person name="Phillips A.J."/>
            <person name="van Rooyen D."/>
            <person name="Rzeszutek E."/>
            <person name="Saraiva M."/>
            <person name="Secombes C.J."/>
            <person name="Seidl M.F."/>
            <person name="Snel B."/>
            <person name="Stassen J.H."/>
            <person name="Sykes S."/>
            <person name="Tripathy S."/>
            <person name="van den Berg H."/>
            <person name="Vega-Arreguin J.C."/>
            <person name="Wawra S."/>
            <person name="Young S.K."/>
            <person name="Zeng Q."/>
            <person name="Dieguez-Uribeondo J."/>
            <person name="Russ C."/>
            <person name="Tyler B.M."/>
            <person name="van West P."/>
        </authorList>
    </citation>
    <scope>NUCLEOTIDE SEQUENCE [LARGE SCALE GENOMIC DNA]</scope>
    <source>
        <strain evidence="2 3">CBS 223.65</strain>
    </source>
</reference>
<feature type="chain" id="PRO_5001633599" evidence="1">
    <location>
        <begin position="19"/>
        <end position="816"/>
    </location>
</feature>
<dbReference type="RefSeq" id="XP_012210318.1">
    <property type="nucleotide sequence ID" value="XM_012354928.1"/>
</dbReference>
<organism evidence="2 3">
    <name type="scientific">Saprolegnia parasitica (strain CBS 223.65)</name>
    <dbReference type="NCBI Taxonomy" id="695850"/>
    <lineage>
        <taxon>Eukaryota</taxon>
        <taxon>Sar</taxon>
        <taxon>Stramenopiles</taxon>
        <taxon>Oomycota</taxon>
        <taxon>Saprolegniomycetes</taxon>
        <taxon>Saprolegniales</taxon>
        <taxon>Saprolegniaceae</taxon>
        <taxon>Saprolegnia</taxon>
    </lineage>
</organism>
<dbReference type="OMA" id="HIDASYV"/>
<feature type="signal peptide" evidence="1">
    <location>
        <begin position="1"/>
        <end position="18"/>
    </location>
</feature>
<protein>
    <submittedName>
        <fullName evidence="2">Uncharacterized protein</fullName>
    </submittedName>
</protein>
<gene>
    <name evidence="2" type="ORF">SPRG_14807</name>
</gene>
<name>A0A067BQB5_SAPPC</name>